<dbReference type="InterPro" id="IPR036864">
    <property type="entry name" value="Zn2-C6_fun-type_DNA-bd_sf"/>
</dbReference>
<dbReference type="InterPro" id="IPR007219">
    <property type="entry name" value="XnlR_reg_dom"/>
</dbReference>
<dbReference type="SMART" id="SM00906">
    <property type="entry name" value="Fungal_trans"/>
    <property type="match status" value="1"/>
</dbReference>
<gene>
    <name evidence="8" type="ORF">B0J13DRAFT_503309</name>
</gene>
<accession>A0A9P9ES77</accession>
<dbReference type="Gene3D" id="4.10.240.10">
    <property type="entry name" value="Zn(2)-C6 fungal-type DNA-binding domain"/>
    <property type="match status" value="1"/>
</dbReference>
<dbReference type="PANTHER" id="PTHR47338:SF10">
    <property type="entry name" value="TRANSCRIPTION FACTOR DOMAIN-CONTAINING PROTEIN-RELATED"/>
    <property type="match status" value="1"/>
</dbReference>
<keyword evidence="4" id="KW-0804">Transcription</keyword>
<dbReference type="SMART" id="SM00066">
    <property type="entry name" value="GAL4"/>
    <property type="match status" value="1"/>
</dbReference>
<dbReference type="OrthoDB" id="3037908at2759"/>
<dbReference type="Proteomes" id="UP000717696">
    <property type="component" value="Unassembled WGS sequence"/>
</dbReference>
<dbReference type="InterPro" id="IPR050815">
    <property type="entry name" value="TF_fung"/>
</dbReference>
<dbReference type="GO" id="GO:0000981">
    <property type="term" value="F:DNA-binding transcription factor activity, RNA polymerase II-specific"/>
    <property type="evidence" value="ECO:0007669"/>
    <property type="project" value="InterPro"/>
</dbReference>
<dbReference type="CDD" id="cd12148">
    <property type="entry name" value="fungal_TF_MHR"/>
    <property type="match status" value="1"/>
</dbReference>
<dbReference type="EMBL" id="JAGMUU010000011">
    <property type="protein sequence ID" value="KAH7142910.1"/>
    <property type="molecule type" value="Genomic_DNA"/>
</dbReference>
<dbReference type="CDD" id="cd00067">
    <property type="entry name" value="GAL4"/>
    <property type="match status" value="1"/>
</dbReference>
<evidence type="ECO:0000256" key="3">
    <source>
        <dbReference type="ARBA" id="ARBA00023015"/>
    </source>
</evidence>
<reference evidence="8" key="1">
    <citation type="journal article" date="2021" name="Nat. Commun.">
        <title>Genetic determinants of endophytism in the Arabidopsis root mycobiome.</title>
        <authorList>
            <person name="Mesny F."/>
            <person name="Miyauchi S."/>
            <person name="Thiergart T."/>
            <person name="Pickel B."/>
            <person name="Atanasova L."/>
            <person name="Karlsson M."/>
            <person name="Huettel B."/>
            <person name="Barry K.W."/>
            <person name="Haridas S."/>
            <person name="Chen C."/>
            <person name="Bauer D."/>
            <person name="Andreopoulos W."/>
            <person name="Pangilinan J."/>
            <person name="LaButti K."/>
            <person name="Riley R."/>
            <person name="Lipzen A."/>
            <person name="Clum A."/>
            <person name="Drula E."/>
            <person name="Henrissat B."/>
            <person name="Kohler A."/>
            <person name="Grigoriev I.V."/>
            <person name="Martin F.M."/>
            <person name="Hacquard S."/>
        </authorList>
    </citation>
    <scope>NUCLEOTIDE SEQUENCE</scope>
    <source>
        <strain evidence="8">MPI-CAGE-AT-0021</strain>
    </source>
</reference>
<name>A0A9P9ES77_9HYPO</name>
<dbReference type="Pfam" id="PF00172">
    <property type="entry name" value="Zn_clus"/>
    <property type="match status" value="1"/>
</dbReference>
<keyword evidence="9" id="KW-1185">Reference proteome</keyword>
<keyword evidence="2" id="KW-0479">Metal-binding</keyword>
<dbReference type="PANTHER" id="PTHR47338">
    <property type="entry name" value="ZN(II)2CYS6 TRANSCRIPTION FACTOR (EUROFUNG)-RELATED"/>
    <property type="match status" value="1"/>
</dbReference>
<evidence type="ECO:0000256" key="1">
    <source>
        <dbReference type="ARBA" id="ARBA00004123"/>
    </source>
</evidence>
<evidence type="ECO:0000256" key="5">
    <source>
        <dbReference type="ARBA" id="ARBA00023242"/>
    </source>
</evidence>
<dbReference type="AlphaFoldDB" id="A0A9P9ES77"/>
<comment type="subcellular location">
    <subcellularLocation>
        <location evidence="1">Nucleus</location>
    </subcellularLocation>
</comment>
<feature type="region of interest" description="Disordered" evidence="6">
    <location>
        <begin position="83"/>
        <end position="116"/>
    </location>
</feature>
<dbReference type="GO" id="GO:0005634">
    <property type="term" value="C:nucleus"/>
    <property type="evidence" value="ECO:0007669"/>
    <property type="project" value="UniProtKB-SubCell"/>
</dbReference>
<dbReference type="GO" id="GO:0008270">
    <property type="term" value="F:zinc ion binding"/>
    <property type="evidence" value="ECO:0007669"/>
    <property type="project" value="InterPro"/>
</dbReference>
<evidence type="ECO:0000256" key="2">
    <source>
        <dbReference type="ARBA" id="ARBA00022723"/>
    </source>
</evidence>
<dbReference type="SUPFAM" id="SSF57701">
    <property type="entry name" value="Zn2/Cys6 DNA-binding domain"/>
    <property type="match status" value="1"/>
</dbReference>
<dbReference type="PROSITE" id="PS00463">
    <property type="entry name" value="ZN2_CY6_FUNGAL_1"/>
    <property type="match status" value="1"/>
</dbReference>
<evidence type="ECO:0000313" key="9">
    <source>
        <dbReference type="Proteomes" id="UP000717696"/>
    </source>
</evidence>
<dbReference type="GO" id="GO:0003677">
    <property type="term" value="F:DNA binding"/>
    <property type="evidence" value="ECO:0007669"/>
    <property type="project" value="InterPro"/>
</dbReference>
<feature type="domain" description="Zn(2)-C6 fungal-type" evidence="7">
    <location>
        <begin position="12"/>
        <end position="42"/>
    </location>
</feature>
<evidence type="ECO:0000256" key="4">
    <source>
        <dbReference type="ARBA" id="ARBA00023163"/>
    </source>
</evidence>
<keyword evidence="3" id="KW-0805">Transcription regulation</keyword>
<proteinExistence type="predicted"/>
<dbReference type="InterPro" id="IPR001138">
    <property type="entry name" value="Zn2Cys6_DnaBD"/>
</dbReference>
<comment type="caution">
    <text evidence="8">The sequence shown here is derived from an EMBL/GenBank/DDBJ whole genome shotgun (WGS) entry which is preliminary data.</text>
</comment>
<dbReference type="PROSITE" id="PS50048">
    <property type="entry name" value="ZN2_CY6_FUNGAL_2"/>
    <property type="match status" value="1"/>
</dbReference>
<keyword evidence="5" id="KW-0539">Nucleus</keyword>
<protein>
    <submittedName>
        <fullName evidence="8">Binuclear zinc transcription factor</fullName>
    </submittedName>
</protein>
<evidence type="ECO:0000259" key="7">
    <source>
        <dbReference type="PROSITE" id="PS50048"/>
    </source>
</evidence>
<dbReference type="Pfam" id="PF04082">
    <property type="entry name" value="Fungal_trans"/>
    <property type="match status" value="1"/>
</dbReference>
<evidence type="ECO:0000256" key="6">
    <source>
        <dbReference type="SAM" id="MobiDB-lite"/>
    </source>
</evidence>
<sequence>MPSPNKEAANFSCTQCRLKKLKCDRVRPHCGRCAKLSESCDYPQTRRSNVGRRKRVYELEAKLDQLERLAKPADKFLDVGETTDQHTAGHIPGNRPESSQFPSVPARPTPDANQFEFNTPSAELASTGTFEQHLSPEVIVFLINSYFDKWHYTAPMLQRTRYIMSLNSPSHMRPPMCLQYVVMAWGAEIANTHRHLAIPFYKRAREYAEADEMRSNEDFFATLAHAQSWCLMSYFEAQYLLFSQSSMSLCRAIRVAQMLGLHQVDGDSVGTIPLVPPPQYWFEAEERRRTWWVLYCSDRLVSGTTGLPTMINEQDISTRLPASEAAFETGIEEITSPLTNTLHQEGQNFSSFAGRVLAASLFHQTFQHSIQALPDNSPPDPRTSMHWKRHREIDNDLVVLFQALPDDLKLPRNIRCRNAIFVNIIIQTSVICLHRAAISRMMSFGLPEDTIRHSKARLVCAAEEILAIFRMMSHINENLKNPILTFSVYMTSLVFLDNSASAEEDYLRQDNLDFILRISILAAKTLNNPVVGSMALQVAIEMRQRGFDSKAVEKASELLLTRSLIPIFAKGGTQSSIFVFQLPSSSEAHHQTSLSTSTASIQQQAVNEPRFDCQDNSTDENQHGKMVKG</sequence>
<dbReference type="GO" id="GO:0006351">
    <property type="term" value="P:DNA-templated transcription"/>
    <property type="evidence" value="ECO:0007669"/>
    <property type="project" value="InterPro"/>
</dbReference>
<evidence type="ECO:0000313" key="8">
    <source>
        <dbReference type="EMBL" id="KAH7142910.1"/>
    </source>
</evidence>
<organism evidence="8 9">
    <name type="scientific">Dactylonectria estremocensis</name>
    <dbReference type="NCBI Taxonomy" id="1079267"/>
    <lineage>
        <taxon>Eukaryota</taxon>
        <taxon>Fungi</taxon>
        <taxon>Dikarya</taxon>
        <taxon>Ascomycota</taxon>
        <taxon>Pezizomycotina</taxon>
        <taxon>Sordariomycetes</taxon>
        <taxon>Hypocreomycetidae</taxon>
        <taxon>Hypocreales</taxon>
        <taxon>Nectriaceae</taxon>
        <taxon>Dactylonectria</taxon>
    </lineage>
</organism>